<dbReference type="STRING" id="269670.SAMN02982927_00662"/>
<sequence length="54" mass="6129">MNEVMERISELEKIHSGLKKLGCVWSECWVMAELAEMKVALKRMKKASAATETC</sequence>
<dbReference type="RefSeq" id="WP_177184605.1">
    <property type="nucleotide sequence ID" value="NZ_FOOY01000004.1"/>
</dbReference>
<accession>A0A1I2P8M1</accession>
<protein>
    <submittedName>
        <fullName evidence="1">Uncharacterized protein</fullName>
    </submittedName>
</protein>
<dbReference type="Proteomes" id="UP000198752">
    <property type="component" value="Unassembled WGS sequence"/>
</dbReference>
<keyword evidence="2" id="KW-1185">Reference proteome</keyword>
<organism evidence="1 2">
    <name type="scientific">Sporolactobacillus nakayamae</name>
    <dbReference type="NCBI Taxonomy" id="269670"/>
    <lineage>
        <taxon>Bacteria</taxon>
        <taxon>Bacillati</taxon>
        <taxon>Bacillota</taxon>
        <taxon>Bacilli</taxon>
        <taxon>Bacillales</taxon>
        <taxon>Sporolactobacillaceae</taxon>
        <taxon>Sporolactobacillus</taxon>
    </lineage>
</organism>
<evidence type="ECO:0000313" key="2">
    <source>
        <dbReference type="Proteomes" id="UP000198752"/>
    </source>
</evidence>
<evidence type="ECO:0000313" key="1">
    <source>
        <dbReference type="EMBL" id="SFG09801.1"/>
    </source>
</evidence>
<gene>
    <name evidence="1" type="ORF">SAMN02982927_00662</name>
</gene>
<reference evidence="2" key="1">
    <citation type="submission" date="2016-10" db="EMBL/GenBank/DDBJ databases">
        <authorList>
            <person name="Varghese N."/>
            <person name="Submissions S."/>
        </authorList>
    </citation>
    <scope>NUCLEOTIDE SEQUENCE [LARGE SCALE GENOMIC DNA]</scope>
    <source>
        <strain evidence="2">ATCC 700379</strain>
    </source>
</reference>
<name>A0A1I2P8M1_9BACL</name>
<dbReference type="EMBL" id="FOOY01000004">
    <property type="protein sequence ID" value="SFG09801.1"/>
    <property type="molecule type" value="Genomic_DNA"/>
</dbReference>
<dbReference type="AlphaFoldDB" id="A0A1I2P8M1"/>
<proteinExistence type="predicted"/>